<dbReference type="GO" id="GO:0008654">
    <property type="term" value="P:phospholipid biosynthetic process"/>
    <property type="evidence" value="ECO:0007669"/>
    <property type="project" value="InterPro"/>
</dbReference>
<keyword evidence="3" id="KW-0472">Membrane</keyword>
<keyword evidence="3" id="KW-1133">Transmembrane helix</keyword>
<feature type="transmembrane region" description="Helical" evidence="3">
    <location>
        <begin position="61"/>
        <end position="77"/>
    </location>
</feature>
<evidence type="ECO:0000256" key="2">
    <source>
        <dbReference type="RuleBase" id="RU003750"/>
    </source>
</evidence>
<keyword evidence="1 2" id="KW-0808">Transferase</keyword>
<keyword evidence="5" id="KW-1185">Reference proteome</keyword>
<dbReference type="RefSeq" id="WP_089731597.1">
    <property type="nucleotide sequence ID" value="NZ_FNIA01000003.1"/>
</dbReference>
<sequence>MTLDQLRPRIQALLDPFVRLADRLGLTPNAVSVIAFGLAGAAAVAFALGGPAVDAPAGSRALWYALGAVCVGLNGWLDVIDGELARAQDVASEAGDVLDHVLDRYADLVIIAGFSAGVGRYDLGLAAVTGVLMTSYLGTQAQAVGVGRLYAGVLGRADRLALSGLVGFAAAGLSRSLYGLDIVGWLLVVFAVVGHITALQRFREVWGQLG</sequence>
<evidence type="ECO:0000256" key="1">
    <source>
        <dbReference type="ARBA" id="ARBA00022679"/>
    </source>
</evidence>
<dbReference type="InterPro" id="IPR043130">
    <property type="entry name" value="CDP-OH_PTrfase_TM_dom"/>
</dbReference>
<evidence type="ECO:0000313" key="4">
    <source>
        <dbReference type="EMBL" id="SDM50299.1"/>
    </source>
</evidence>
<proteinExistence type="inferred from homology"/>
<comment type="similarity">
    <text evidence="2">Belongs to the CDP-alcohol phosphatidyltransferase class-I family.</text>
</comment>
<dbReference type="PROSITE" id="PS00379">
    <property type="entry name" value="CDP_ALCOHOL_P_TRANSF"/>
    <property type="match status" value="1"/>
</dbReference>
<dbReference type="InterPro" id="IPR048254">
    <property type="entry name" value="CDP_ALCOHOL_P_TRANSF_CS"/>
</dbReference>
<dbReference type="Pfam" id="PF01066">
    <property type="entry name" value="CDP-OH_P_transf"/>
    <property type="match status" value="1"/>
</dbReference>
<dbReference type="GO" id="GO:0016020">
    <property type="term" value="C:membrane"/>
    <property type="evidence" value="ECO:0007669"/>
    <property type="project" value="InterPro"/>
</dbReference>
<protein>
    <submittedName>
        <fullName evidence="4">Archaetidylinositol phosphate synthase</fullName>
    </submittedName>
</protein>
<gene>
    <name evidence="4" type="ORF">SAMN05192554_10386</name>
</gene>
<dbReference type="STRING" id="996166.SAMN05192554_10386"/>
<accession>A0A1G9TR94</accession>
<dbReference type="AlphaFoldDB" id="A0A1G9TR94"/>
<feature type="transmembrane region" description="Helical" evidence="3">
    <location>
        <begin position="30"/>
        <end position="49"/>
    </location>
</feature>
<dbReference type="Gene3D" id="1.20.120.1760">
    <property type="match status" value="1"/>
</dbReference>
<reference evidence="4 5" key="1">
    <citation type="submission" date="2016-10" db="EMBL/GenBank/DDBJ databases">
        <authorList>
            <person name="de Groot N.N."/>
        </authorList>
    </citation>
    <scope>NUCLEOTIDE SEQUENCE [LARGE SCALE GENOMIC DNA]</scope>
    <source>
        <strain evidence="5">EB21,IBRC-M 10013,KCTC 4048</strain>
    </source>
</reference>
<evidence type="ECO:0000256" key="3">
    <source>
        <dbReference type="SAM" id="Phobius"/>
    </source>
</evidence>
<keyword evidence="3" id="KW-0812">Transmembrane</keyword>
<dbReference type="OrthoDB" id="9904at2157"/>
<dbReference type="Proteomes" id="UP000199370">
    <property type="component" value="Unassembled WGS sequence"/>
</dbReference>
<dbReference type="EMBL" id="FNIA01000003">
    <property type="protein sequence ID" value="SDM50299.1"/>
    <property type="molecule type" value="Genomic_DNA"/>
</dbReference>
<organism evidence="4 5">
    <name type="scientific">Haloarchaeobius iranensis</name>
    <dbReference type="NCBI Taxonomy" id="996166"/>
    <lineage>
        <taxon>Archaea</taxon>
        <taxon>Methanobacteriati</taxon>
        <taxon>Methanobacteriota</taxon>
        <taxon>Stenosarchaea group</taxon>
        <taxon>Halobacteria</taxon>
        <taxon>Halobacteriales</taxon>
        <taxon>Halorubellaceae</taxon>
        <taxon>Haloarchaeobius</taxon>
    </lineage>
</organism>
<dbReference type="InterPro" id="IPR000462">
    <property type="entry name" value="CDP-OH_P_trans"/>
</dbReference>
<feature type="transmembrane region" description="Helical" evidence="3">
    <location>
        <begin position="182"/>
        <end position="199"/>
    </location>
</feature>
<evidence type="ECO:0000313" key="5">
    <source>
        <dbReference type="Proteomes" id="UP000199370"/>
    </source>
</evidence>
<name>A0A1G9TR94_9EURY</name>
<dbReference type="GO" id="GO:0016780">
    <property type="term" value="F:phosphotransferase activity, for other substituted phosphate groups"/>
    <property type="evidence" value="ECO:0007669"/>
    <property type="project" value="InterPro"/>
</dbReference>